<dbReference type="SUPFAM" id="SSF52540">
    <property type="entry name" value="P-loop containing nucleoside triphosphate hydrolases"/>
    <property type="match status" value="1"/>
</dbReference>
<sequence>MECRQSGSTGGSTRAHDPADARTAALREEQDHVSGLYARLDTLRDRARAAMDEAYGRGGGGTLQARIEREVAAGEQAHRFTRLSGVERGLCFGRIDHRGADGSPGDTFYIGRVGLRDEDHEPVLIDWRAPAARLFYAATPGSPGTLLRRRHLHTRGRTVVGIDDEVFDLDGLSDTDRRTLVGEAALLATLRRGRTGRMSDVVATIQTEQDRVIRSGLQGVLVVQGGPGTGKTVAALHRAAYLLYTHRRTLERRGVLVVGPNATFLRYIGQVLPSLGETDVVLSTVGGLYPGVRATAPETPAAAVVKGDLRMADLVAAAVRDRQRAPAGDLEVEADDMVLRVDHATCAHLRDRARGLGLLPHNVARKLFVNELLLELARDQARQMDRPADAEDLEYMRASLWAEESVKAAVDGLWPDLAPQRLLSELFADAGAVAGAAARAGFTEEEWKALPRPAGHPWTTADVPLLDEAAELLGEDDGRAGAEQRAAERRRRAEERYAQGVLEFTGLFEDQMMEAPALAERHHAPGPELTTADRAEADRQWAYGHVIVDEAQELSAMAWRMVMRRVPTRSLTVVGDVAQTGSPAGARSWGEMLDTYVEGRWREERLLVNYRTPAEIMEVAADVLRAVAPEQEPPESVRGGEAPPTAVRMTDAELPEGLAPLVESELSAIGDGRLAVLTPDARHSGIAALLPAAAATTPQALDSPAVVLTVTQAKGLEFDAVIVVDPAGIIAQSPKGGHDLYVAVTRATRRLTVVYEDGLPDVLGRLAAPRRVAVDGAGRVRPREPR</sequence>
<comment type="caution">
    <text evidence="8">The sequence shown here is derived from an EMBL/GenBank/DDBJ whole genome shotgun (WGS) entry which is preliminary data.</text>
</comment>
<evidence type="ECO:0000256" key="5">
    <source>
        <dbReference type="PROSITE-ProRule" id="PRU00560"/>
    </source>
</evidence>
<feature type="binding site" evidence="5">
    <location>
        <begin position="225"/>
        <end position="232"/>
    </location>
    <ligand>
        <name>ATP</name>
        <dbReference type="ChEBI" id="CHEBI:30616"/>
    </ligand>
</feature>
<name>A0A852TYC1_9ACTN</name>
<feature type="region of interest" description="Disordered" evidence="6">
    <location>
        <begin position="1"/>
        <end position="22"/>
    </location>
</feature>
<evidence type="ECO:0000256" key="1">
    <source>
        <dbReference type="ARBA" id="ARBA00022741"/>
    </source>
</evidence>
<dbReference type="PANTHER" id="PTHR11070">
    <property type="entry name" value="UVRD / RECB / PCRA DNA HELICASE FAMILY MEMBER"/>
    <property type="match status" value="1"/>
</dbReference>
<dbReference type="GO" id="GO:0000725">
    <property type="term" value="P:recombinational repair"/>
    <property type="evidence" value="ECO:0007669"/>
    <property type="project" value="TreeGrafter"/>
</dbReference>
<accession>A0A852TYC1</accession>
<dbReference type="InterPro" id="IPR027417">
    <property type="entry name" value="P-loop_NTPase"/>
</dbReference>
<gene>
    <name evidence="8" type="ORF">HDA32_003455</name>
</gene>
<feature type="domain" description="UvrD-like helicase ATP-binding" evidence="7">
    <location>
        <begin position="204"/>
        <end position="613"/>
    </location>
</feature>
<evidence type="ECO:0000259" key="7">
    <source>
        <dbReference type="PROSITE" id="PS51198"/>
    </source>
</evidence>
<dbReference type="Pfam" id="PF13538">
    <property type="entry name" value="UvrD_C_2"/>
    <property type="match status" value="1"/>
</dbReference>
<keyword evidence="4 5" id="KW-0067">ATP-binding</keyword>
<dbReference type="Gene3D" id="3.40.50.300">
    <property type="entry name" value="P-loop containing nucleotide triphosphate hydrolases"/>
    <property type="match status" value="3"/>
</dbReference>
<proteinExistence type="predicted"/>
<evidence type="ECO:0000313" key="9">
    <source>
        <dbReference type="Proteomes" id="UP000589036"/>
    </source>
</evidence>
<keyword evidence="1 5" id="KW-0547">Nucleotide-binding</keyword>
<dbReference type="GO" id="GO:0005829">
    <property type="term" value="C:cytosol"/>
    <property type="evidence" value="ECO:0007669"/>
    <property type="project" value="TreeGrafter"/>
</dbReference>
<dbReference type="PANTHER" id="PTHR11070:SF45">
    <property type="entry name" value="DNA 3'-5' HELICASE"/>
    <property type="match status" value="1"/>
</dbReference>
<evidence type="ECO:0000256" key="6">
    <source>
        <dbReference type="SAM" id="MobiDB-lite"/>
    </source>
</evidence>
<dbReference type="GO" id="GO:0016787">
    <property type="term" value="F:hydrolase activity"/>
    <property type="evidence" value="ECO:0007669"/>
    <property type="project" value="UniProtKB-UniRule"/>
</dbReference>
<dbReference type="GO" id="GO:0043138">
    <property type="term" value="F:3'-5' DNA helicase activity"/>
    <property type="evidence" value="ECO:0007669"/>
    <property type="project" value="TreeGrafter"/>
</dbReference>
<evidence type="ECO:0000256" key="4">
    <source>
        <dbReference type="ARBA" id="ARBA00022840"/>
    </source>
</evidence>
<keyword evidence="2 5" id="KW-0378">Hydrolase</keyword>
<dbReference type="RefSeq" id="WP_179644142.1">
    <property type="nucleotide sequence ID" value="NZ_BAAAYY010000004.1"/>
</dbReference>
<dbReference type="EMBL" id="JACCCC010000001">
    <property type="protein sequence ID" value="NYE48335.1"/>
    <property type="molecule type" value="Genomic_DNA"/>
</dbReference>
<evidence type="ECO:0000256" key="3">
    <source>
        <dbReference type="ARBA" id="ARBA00022806"/>
    </source>
</evidence>
<protein>
    <submittedName>
        <fullName evidence="8">DNA helicase IV</fullName>
    </submittedName>
</protein>
<dbReference type="InterPro" id="IPR000212">
    <property type="entry name" value="DNA_helicase_UvrD/REP"/>
</dbReference>
<keyword evidence="3 5" id="KW-0347">Helicase</keyword>
<dbReference type="InterPro" id="IPR027785">
    <property type="entry name" value="UvrD-like_helicase_C"/>
</dbReference>
<dbReference type="GO" id="GO:0005524">
    <property type="term" value="F:ATP binding"/>
    <property type="evidence" value="ECO:0007669"/>
    <property type="project" value="UniProtKB-UniRule"/>
</dbReference>
<evidence type="ECO:0000313" key="8">
    <source>
        <dbReference type="EMBL" id="NYE48335.1"/>
    </source>
</evidence>
<dbReference type="PROSITE" id="PS51198">
    <property type="entry name" value="UVRD_HELICASE_ATP_BIND"/>
    <property type="match status" value="1"/>
</dbReference>
<evidence type="ECO:0000256" key="2">
    <source>
        <dbReference type="ARBA" id="ARBA00022801"/>
    </source>
</evidence>
<dbReference type="Proteomes" id="UP000589036">
    <property type="component" value="Unassembled WGS sequence"/>
</dbReference>
<organism evidence="8 9">
    <name type="scientific">Spinactinospora alkalitolerans</name>
    <dbReference type="NCBI Taxonomy" id="687207"/>
    <lineage>
        <taxon>Bacteria</taxon>
        <taxon>Bacillati</taxon>
        <taxon>Actinomycetota</taxon>
        <taxon>Actinomycetes</taxon>
        <taxon>Streptosporangiales</taxon>
        <taxon>Nocardiopsidaceae</taxon>
        <taxon>Spinactinospora</taxon>
    </lineage>
</organism>
<keyword evidence="9" id="KW-1185">Reference proteome</keyword>
<dbReference type="InterPro" id="IPR014016">
    <property type="entry name" value="UvrD-like_ATP-bd"/>
</dbReference>
<reference evidence="8 9" key="1">
    <citation type="submission" date="2020-07" db="EMBL/GenBank/DDBJ databases">
        <title>Sequencing the genomes of 1000 actinobacteria strains.</title>
        <authorList>
            <person name="Klenk H.-P."/>
        </authorList>
    </citation>
    <scope>NUCLEOTIDE SEQUENCE [LARGE SCALE GENOMIC DNA]</scope>
    <source>
        <strain evidence="8 9">CXB654</strain>
    </source>
</reference>
<dbReference type="AlphaFoldDB" id="A0A852TYC1"/>
<dbReference type="GO" id="GO:0003677">
    <property type="term" value="F:DNA binding"/>
    <property type="evidence" value="ECO:0007669"/>
    <property type="project" value="InterPro"/>
</dbReference>